<reference evidence="2 3" key="1">
    <citation type="submission" date="2014-12" db="EMBL/GenBank/DDBJ databases">
        <title>Denitrispirillum autotrophicum gen. nov., sp. nov., Denitrifying, Facultatively Autotrophic Bacteria Isolated from Rice Paddy Soil.</title>
        <authorList>
            <person name="Ishii S."/>
            <person name="Ashida N."/>
            <person name="Ohno H."/>
            <person name="Otsuka S."/>
            <person name="Yokota A."/>
            <person name="Senoo K."/>
        </authorList>
    </citation>
    <scope>NUCLEOTIDE SEQUENCE [LARGE SCALE GENOMIC DNA]</scope>
    <source>
        <strain evidence="2 3">TSA66</strain>
    </source>
</reference>
<keyword evidence="3" id="KW-1185">Reference proteome</keyword>
<feature type="signal peptide" evidence="1">
    <location>
        <begin position="1"/>
        <end position="20"/>
    </location>
</feature>
<sequence>MLCRFVIAISLFWAASLSYAQERNADAVDKVIASLFAKQSGKFLCLSQNESHATIRTTVMNSLKGVDLKDKASQDTISKVIYTKFPCPFSPDRPELRPARIEDIKGMWLFPVASQRYRYGPQSPLWESRAGLPPIRCEAIVYGANGRMAIDQAVGSAACPTSEKMRKLEAQPKGESWSFIRDGRIRVDRTDAPNDFEEWDLFVVEKNFDFAGTTFRKGDMVEYRRREKGNEFNVATMFRHLQKMP</sequence>
<gene>
    <name evidence="2" type="ORF">TSA66_21570</name>
</gene>
<dbReference type="RefSeq" id="WP_040041460.1">
    <property type="nucleotide sequence ID" value="NZ_JWJG01000028.1"/>
</dbReference>
<accession>A0A0C2BXS8</accession>
<comment type="caution">
    <text evidence="2">The sequence shown here is derived from an EMBL/GenBank/DDBJ whole genome shotgun (WGS) entry which is preliminary data.</text>
</comment>
<dbReference type="OrthoDB" id="8771187at2"/>
<evidence type="ECO:0000313" key="3">
    <source>
        <dbReference type="Proteomes" id="UP000031572"/>
    </source>
</evidence>
<protein>
    <submittedName>
        <fullName evidence="2">Uncharacterized protein</fullName>
    </submittedName>
</protein>
<feature type="chain" id="PRO_5002163326" evidence="1">
    <location>
        <begin position="21"/>
        <end position="245"/>
    </location>
</feature>
<dbReference type="EMBL" id="JWJG01000028">
    <property type="protein sequence ID" value="KIF82826.1"/>
    <property type="molecule type" value="Genomic_DNA"/>
</dbReference>
<evidence type="ECO:0000256" key="1">
    <source>
        <dbReference type="SAM" id="SignalP"/>
    </source>
</evidence>
<keyword evidence="1" id="KW-0732">Signal</keyword>
<name>A0A0C2BXS8_9BURK</name>
<organism evidence="2 3">
    <name type="scientific">Noviherbaspirillum autotrophicum</name>
    <dbReference type="NCBI Taxonomy" id="709839"/>
    <lineage>
        <taxon>Bacteria</taxon>
        <taxon>Pseudomonadati</taxon>
        <taxon>Pseudomonadota</taxon>
        <taxon>Betaproteobacteria</taxon>
        <taxon>Burkholderiales</taxon>
        <taxon>Oxalobacteraceae</taxon>
        <taxon>Noviherbaspirillum</taxon>
    </lineage>
</organism>
<dbReference type="Proteomes" id="UP000031572">
    <property type="component" value="Unassembled WGS sequence"/>
</dbReference>
<proteinExistence type="predicted"/>
<evidence type="ECO:0000313" key="2">
    <source>
        <dbReference type="EMBL" id="KIF82826.1"/>
    </source>
</evidence>
<dbReference type="AlphaFoldDB" id="A0A0C2BXS8"/>